<dbReference type="PANTHER" id="PTHR46202">
    <property type="entry name" value="DNA EXCISION REPAIR PROTEIN ERCC-8"/>
    <property type="match status" value="1"/>
</dbReference>
<dbReference type="GO" id="GO:0000109">
    <property type="term" value="C:nucleotide-excision repair complex"/>
    <property type="evidence" value="ECO:0007669"/>
    <property type="project" value="TreeGrafter"/>
</dbReference>
<dbReference type="PANTHER" id="PTHR46202:SF1">
    <property type="entry name" value="DNA EXCISION REPAIR PROTEIN ERCC-8"/>
    <property type="match status" value="1"/>
</dbReference>
<keyword evidence="1 5" id="KW-0853">WD repeat</keyword>
<keyword evidence="7" id="KW-1185">Reference proteome</keyword>
<evidence type="ECO:0000256" key="1">
    <source>
        <dbReference type="ARBA" id="ARBA00022574"/>
    </source>
</evidence>
<feature type="repeat" description="WD" evidence="5">
    <location>
        <begin position="49"/>
        <end position="73"/>
    </location>
</feature>
<evidence type="ECO:0000256" key="2">
    <source>
        <dbReference type="ARBA" id="ARBA00022737"/>
    </source>
</evidence>
<name>A0A1G4KH76_9SACH</name>
<dbReference type="Proteomes" id="UP000191144">
    <property type="component" value="Chromosome H"/>
</dbReference>
<dbReference type="InterPro" id="IPR036322">
    <property type="entry name" value="WD40_repeat_dom_sf"/>
</dbReference>
<dbReference type="InterPro" id="IPR015943">
    <property type="entry name" value="WD40/YVTN_repeat-like_dom_sf"/>
</dbReference>
<evidence type="ECO:0000256" key="3">
    <source>
        <dbReference type="ARBA" id="ARBA00022763"/>
    </source>
</evidence>
<keyword evidence="2" id="KW-0677">Repeat</keyword>
<dbReference type="AlphaFoldDB" id="A0A1G4KH76"/>
<feature type="repeat" description="WD" evidence="5">
    <location>
        <begin position="147"/>
        <end position="189"/>
    </location>
</feature>
<dbReference type="GO" id="GO:0000209">
    <property type="term" value="P:protein polyubiquitination"/>
    <property type="evidence" value="ECO:0007669"/>
    <property type="project" value="TreeGrafter"/>
</dbReference>
<proteinExistence type="predicted"/>
<dbReference type="InterPro" id="IPR019775">
    <property type="entry name" value="WD40_repeat_CS"/>
</dbReference>
<dbReference type="GO" id="GO:0006283">
    <property type="term" value="P:transcription-coupled nucleotide-excision repair"/>
    <property type="evidence" value="ECO:0007669"/>
    <property type="project" value="InterPro"/>
</dbReference>
<reference evidence="7" key="1">
    <citation type="submission" date="2016-03" db="EMBL/GenBank/DDBJ databases">
        <authorList>
            <person name="Devillers Hugo."/>
        </authorList>
    </citation>
    <scope>NUCLEOTIDE SEQUENCE [LARGE SCALE GENOMIC DNA]</scope>
</reference>
<dbReference type="GO" id="GO:0031464">
    <property type="term" value="C:Cul4A-RING E3 ubiquitin ligase complex"/>
    <property type="evidence" value="ECO:0007669"/>
    <property type="project" value="TreeGrafter"/>
</dbReference>
<dbReference type="InterPro" id="IPR042238">
    <property type="entry name" value="Rad28/ERCC8/Ckn1/ATCSA-1"/>
</dbReference>
<dbReference type="InterPro" id="IPR001680">
    <property type="entry name" value="WD40_rpt"/>
</dbReference>
<dbReference type="OrthoDB" id="361494at2759"/>
<gene>
    <name evidence="6" type="ORF">LAME_0H13476G</name>
</gene>
<dbReference type="PRINTS" id="PR00320">
    <property type="entry name" value="GPROTEINBRPT"/>
</dbReference>
<feature type="repeat" description="WD" evidence="5">
    <location>
        <begin position="250"/>
        <end position="278"/>
    </location>
</feature>
<sequence length="430" mass="48047">MNKAHLRWRLGRIDSQQLHDVVLQNELDKLREAKAVVYSYRKSSITVGVTSVALDPSGHFLLASGEDGSVGLWALDEVYNNEKVVDKRIQFARGESKDSTTETHTRNSGTHIVARRPVNVSGNYRGSSKFFASVESSESSVPSSPHEMYHAFSISTVQWYGSDNGLFFTGSNDRKVKIWDTNTFQVASSLDMAHRVSQLDTNGDLIAVATEDSHPRLIDLRSMSATISLGTKHTDMRYGINSAKFSREENSNAKLLATGDNDGNVRIWDLRKGNSALCDLTEPDTMSKAHARCCNDICWNPSGGHELVTTGNDGKYKMWALNRGDQCRVVRQLGATDLMANRFRRRTAHYLMWEGPYVFCNSDHGEVVVYEANTGRQWHAFQYPLGVGRNRLTTPRFQSIALQTGLANSIGVRLILGTDHTHGKILEYRV</sequence>
<dbReference type="PROSITE" id="PS50082">
    <property type="entry name" value="WD_REPEATS_2"/>
    <property type="match status" value="4"/>
</dbReference>
<dbReference type="SMART" id="SM00320">
    <property type="entry name" value="WD40"/>
    <property type="match status" value="5"/>
</dbReference>
<feature type="repeat" description="WD" evidence="5">
    <location>
        <begin position="287"/>
        <end position="329"/>
    </location>
</feature>
<evidence type="ECO:0000256" key="5">
    <source>
        <dbReference type="PROSITE-ProRule" id="PRU00221"/>
    </source>
</evidence>
<dbReference type="InterPro" id="IPR020472">
    <property type="entry name" value="WD40_PAC1"/>
</dbReference>
<evidence type="ECO:0000256" key="4">
    <source>
        <dbReference type="ARBA" id="ARBA00023204"/>
    </source>
</evidence>
<evidence type="ECO:0000313" key="6">
    <source>
        <dbReference type="EMBL" id="SCV03819.1"/>
    </source>
</evidence>
<accession>A0A1G4KH76</accession>
<dbReference type="GO" id="GO:0043161">
    <property type="term" value="P:proteasome-mediated ubiquitin-dependent protein catabolic process"/>
    <property type="evidence" value="ECO:0007669"/>
    <property type="project" value="TreeGrafter"/>
</dbReference>
<keyword evidence="3" id="KW-0227">DNA damage</keyword>
<dbReference type="Gene3D" id="2.130.10.10">
    <property type="entry name" value="YVTN repeat-like/Quinoprotein amine dehydrogenase"/>
    <property type="match status" value="1"/>
</dbReference>
<dbReference type="EMBL" id="LT598480">
    <property type="protein sequence ID" value="SCV03819.1"/>
    <property type="molecule type" value="Genomic_DNA"/>
</dbReference>
<organism evidence="6 7">
    <name type="scientific">Lachancea meyersii CBS 8951</name>
    <dbReference type="NCBI Taxonomy" id="1266667"/>
    <lineage>
        <taxon>Eukaryota</taxon>
        <taxon>Fungi</taxon>
        <taxon>Dikarya</taxon>
        <taxon>Ascomycota</taxon>
        <taxon>Saccharomycotina</taxon>
        <taxon>Saccharomycetes</taxon>
        <taxon>Saccharomycetales</taxon>
        <taxon>Saccharomycetaceae</taxon>
        <taxon>Lachancea</taxon>
    </lineage>
</organism>
<evidence type="ECO:0000313" key="7">
    <source>
        <dbReference type="Proteomes" id="UP000191144"/>
    </source>
</evidence>
<dbReference type="SUPFAM" id="SSF50978">
    <property type="entry name" value="WD40 repeat-like"/>
    <property type="match status" value="1"/>
</dbReference>
<keyword evidence="4" id="KW-0234">DNA repair</keyword>
<protein>
    <submittedName>
        <fullName evidence="6">LAME_0H13476g1_1</fullName>
    </submittedName>
</protein>
<dbReference type="Pfam" id="PF00400">
    <property type="entry name" value="WD40"/>
    <property type="match status" value="4"/>
</dbReference>
<dbReference type="PROSITE" id="PS00678">
    <property type="entry name" value="WD_REPEATS_1"/>
    <property type="match status" value="1"/>
</dbReference>